<dbReference type="InterPro" id="IPR035906">
    <property type="entry name" value="MetI-like_sf"/>
</dbReference>
<keyword evidence="5 7" id="KW-1133">Transmembrane helix</keyword>
<name>A1VIS6_POLNA</name>
<evidence type="ECO:0000313" key="9">
    <source>
        <dbReference type="EMBL" id="ABM35554.1"/>
    </source>
</evidence>
<dbReference type="GO" id="GO:0005886">
    <property type="term" value="C:plasma membrane"/>
    <property type="evidence" value="ECO:0007669"/>
    <property type="project" value="UniProtKB-SubCell"/>
</dbReference>
<evidence type="ECO:0000256" key="6">
    <source>
        <dbReference type="ARBA" id="ARBA00023136"/>
    </source>
</evidence>
<evidence type="ECO:0000256" key="1">
    <source>
        <dbReference type="ARBA" id="ARBA00004651"/>
    </source>
</evidence>
<evidence type="ECO:0000256" key="4">
    <source>
        <dbReference type="ARBA" id="ARBA00022692"/>
    </source>
</evidence>
<dbReference type="CDD" id="cd06261">
    <property type="entry name" value="TM_PBP2"/>
    <property type="match status" value="1"/>
</dbReference>
<comment type="subcellular location">
    <subcellularLocation>
        <location evidence="1 7">Cell membrane</location>
        <topology evidence="1 7">Multi-pass membrane protein</topology>
    </subcellularLocation>
</comment>
<feature type="domain" description="ABC transmembrane type-1" evidence="8">
    <location>
        <begin position="83"/>
        <end position="301"/>
    </location>
</feature>
<feature type="transmembrane region" description="Helical" evidence="7">
    <location>
        <begin position="87"/>
        <end position="108"/>
    </location>
</feature>
<dbReference type="Proteomes" id="UP000000644">
    <property type="component" value="Chromosome"/>
</dbReference>
<organism evidence="9 10">
    <name type="scientific">Polaromonas naphthalenivorans (strain CJ2)</name>
    <dbReference type="NCBI Taxonomy" id="365044"/>
    <lineage>
        <taxon>Bacteria</taxon>
        <taxon>Pseudomonadati</taxon>
        <taxon>Pseudomonadota</taxon>
        <taxon>Betaproteobacteria</taxon>
        <taxon>Burkholderiales</taxon>
        <taxon>Comamonadaceae</taxon>
        <taxon>Polaromonas</taxon>
    </lineage>
</organism>
<keyword evidence="6 7" id="KW-0472">Membrane</keyword>
<dbReference type="EMBL" id="CP000529">
    <property type="protein sequence ID" value="ABM35554.1"/>
    <property type="molecule type" value="Genomic_DNA"/>
</dbReference>
<gene>
    <name evidence="9" type="ordered locus">Pnap_0229</name>
</gene>
<dbReference type="OrthoDB" id="8578268at2"/>
<feature type="transmembrane region" description="Helical" evidence="7">
    <location>
        <begin position="20"/>
        <end position="47"/>
    </location>
</feature>
<dbReference type="PANTHER" id="PTHR30193">
    <property type="entry name" value="ABC TRANSPORTER PERMEASE PROTEIN"/>
    <property type="match status" value="1"/>
</dbReference>
<keyword evidence="10" id="KW-1185">Reference proteome</keyword>
<evidence type="ECO:0000256" key="7">
    <source>
        <dbReference type="RuleBase" id="RU363032"/>
    </source>
</evidence>
<keyword evidence="4 7" id="KW-0812">Transmembrane</keyword>
<dbReference type="KEGG" id="pna:Pnap_0229"/>
<proteinExistence type="inferred from homology"/>
<dbReference type="Gene3D" id="1.10.3720.10">
    <property type="entry name" value="MetI-like"/>
    <property type="match status" value="1"/>
</dbReference>
<dbReference type="PANTHER" id="PTHR30193:SF37">
    <property type="entry name" value="INNER MEMBRANE ABC TRANSPORTER PERMEASE PROTEIN YCJO"/>
    <property type="match status" value="1"/>
</dbReference>
<keyword evidence="2 7" id="KW-0813">Transport</keyword>
<feature type="transmembrane region" description="Helical" evidence="7">
    <location>
        <begin position="280"/>
        <end position="300"/>
    </location>
</feature>
<comment type="similarity">
    <text evidence="7">Belongs to the binding-protein-dependent transport system permease family.</text>
</comment>
<dbReference type="Pfam" id="PF00528">
    <property type="entry name" value="BPD_transp_1"/>
    <property type="match status" value="1"/>
</dbReference>
<dbReference type="GO" id="GO:0055085">
    <property type="term" value="P:transmembrane transport"/>
    <property type="evidence" value="ECO:0007669"/>
    <property type="project" value="InterPro"/>
</dbReference>
<dbReference type="HOGENOM" id="CLU_016047_0_2_4"/>
<evidence type="ECO:0000259" key="8">
    <source>
        <dbReference type="PROSITE" id="PS50928"/>
    </source>
</evidence>
<dbReference type="RefSeq" id="WP_011799662.1">
    <property type="nucleotide sequence ID" value="NC_008781.1"/>
</dbReference>
<evidence type="ECO:0000256" key="5">
    <source>
        <dbReference type="ARBA" id="ARBA00022989"/>
    </source>
</evidence>
<evidence type="ECO:0000313" key="10">
    <source>
        <dbReference type="Proteomes" id="UP000000644"/>
    </source>
</evidence>
<protein>
    <submittedName>
        <fullName evidence="9">Carbohydrate ABC transporter membrane protein 1, CUT1 family</fullName>
    </submittedName>
</protein>
<feature type="transmembrane region" description="Helical" evidence="7">
    <location>
        <begin position="225"/>
        <end position="245"/>
    </location>
</feature>
<evidence type="ECO:0000256" key="3">
    <source>
        <dbReference type="ARBA" id="ARBA00022475"/>
    </source>
</evidence>
<dbReference type="STRING" id="365044.Pnap_0229"/>
<accession>A1VIS6</accession>
<sequence length="312" mass="34586">MTFIDRQVSVKPPRFTPYQLTPWFFAAPALVLLFVFLILPFALAFVFSFTDQRLIGNDELGTSFVGVRNYTRLFEDDSFWAALRNNFFFVCVVAPLQSLSALGLALLVNQALAGTRFFRTIYFMPVATTMAVVAVVWSLLYSPDAGVINRLVGLLSFGAVGPQDWLRDPALVMPAVMVLSIWQGVGFQMLVFLAGLQSISGDLYEAAKLDGATPWKQFRYITLPMLKNTTIFVLVTTTIQAFQLFTQVQIIQASGASAPVDSFRTMVMLMVHEGFGNGKIGYASGVSVVFFVIVLTVSLVQRIVLREERAVQ</sequence>
<dbReference type="SUPFAM" id="SSF161098">
    <property type="entry name" value="MetI-like"/>
    <property type="match status" value="1"/>
</dbReference>
<evidence type="ECO:0000256" key="2">
    <source>
        <dbReference type="ARBA" id="ARBA00022448"/>
    </source>
</evidence>
<keyword evidence="3" id="KW-1003">Cell membrane</keyword>
<dbReference type="AlphaFoldDB" id="A1VIS6"/>
<feature type="transmembrane region" description="Helical" evidence="7">
    <location>
        <begin position="120"/>
        <end position="140"/>
    </location>
</feature>
<dbReference type="PROSITE" id="PS50928">
    <property type="entry name" value="ABC_TM1"/>
    <property type="match status" value="1"/>
</dbReference>
<dbReference type="InterPro" id="IPR051393">
    <property type="entry name" value="ABC_transporter_permease"/>
</dbReference>
<feature type="transmembrane region" description="Helical" evidence="7">
    <location>
        <begin position="171"/>
        <end position="194"/>
    </location>
</feature>
<reference evidence="10" key="1">
    <citation type="journal article" date="2009" name="Environ. Microbiol.">
        <title>The genome of Polaromonas naphthalenivorans strain CJ2, isolated from coal tar-contaminated sediment, reveals physiological and metabolic versatility and evolution through extensive horizontal gene transfer.</title>
        <authorList>
            <person name="Yagi J.M."/>
            <person name="Sims D."/>
            <person name="Brettin T."/>
            <person name="Bruce D."/>
            <person name="Madsen E.L."/>
        </authorList>
    </citation>
    <scope>NUCLEOTIDE SEQUENCE [LARGE SCALE GENOMIC DNA]</scope>
    <source>
        <strain evidence="10">CJ2</strain>
    </source>
</reference>
<dbReference type="eggNOG" id="COG1175">
    <property type="taxonomic scope" value="Bacteria"/>
</dbReference>
<dbReference type="InterPro" id="IPR000515">
    <property type="entry name" value="MetI-like"/>
</dbReference>